<keyword evidence="1" id="KW-0732">Signal</keyword>
<dbReference type="RefSeq" id="XP_066081989.1">
    <property type="nucleotide sequence ID" value="XM_066225892.1"/>
</dbReference>
<feature type="signal peptide" evidence="1">
    <location>
        <begin position="1"/>
        <end position="19"/>
    </location>
</feature>
<dbReference type="Proteomes" id="UP001358614">
    <property type="component" value="Chromosome 1"/>
</dbReference>
<feature type="chain" id="PRO_5043410738" description="Protein CPL1-like domain-containing protein" evidence="1">
    <location>
        <begin position="20"/>
        <end position="329"/>
    </location>
</feature>
<gene>
    <name evidence="3" type="ORF">V865_002085</name>
</gene>
<dbReference type="PANTHER" id="PTHR35192:SF2">
    <property type="entry name" value="APPLE DOMAIN-CONTAINING PROTEIN"/>
    <property type="match status" value="1"/>
</dbReference>
<dbReference type="GeneID" id="91100889"/>
<dbReference type="InterPro" id="IPR038955">
    <property type="entry name" value="PriA/CPL1_fungi"/>
</dbReference>
<feature type="domain" description="Protein CPL1-like" evidence="2">
    <location>
        <begin position="251"/>
        <end position="320"/>
    </location>
</feature>
<accession>A0AAX4KC59</accession>
<dbReference type="PANTHER" id="PTHR35192">
    <property type="entry name" value="PROTEIN, PUTATIVE-RELATED"/>
    <property type="match status" value="1"/>
</dbReference>
<sequence length="329" mass="35438">MAPLSILVTTTIFASVAQAASLSFLGCLQASALTKYTDTSQSSRSACQTYCLNVSGSSHGAAYIADTSMCYCVPSNNLALGFVYTDLVQGTDSLGNCNTFDASYDSQVTQAQADTIASGGKMPYAQFVGCYTSQPPAGPNGLYRFGVTQRLNYVPYYVQVQNYRSYAFWISTVTGRTGFNFTGYNDWDLDLSSLTPTDCSATGSDTWLVALGPEPSATPSAVARRASRIKRERSLCPKGQHACRIYGSSEYECLNTNYELESCGGCKYGEYLGDYRRPYLVNTTTSAGEDCSNITGAEPWGVSCSSGRCDIKACIEGYSLFDGKCEQIV</sequence>
<protein>
    <recommendedName>
        <fullName evidence="2">Protein CPL1-like domain-containing protein</fullName>
    </recommendedName>
</protein>
<evidence type="ECO:0000256" key="1">
    <source>
        <dbReference type="SAM" id="SignalP"/>
    </source>
</evidence>
<organism evidence="3 4">
    <name type="scientific">Kwoniella europaea PYCC6329</name>
    <dbReference type="NCBI Taxonomy" id="1423913"/>
    <lineage>
        <taxon>Eukaryota</taxon>
        <taxon>Fungi</taxon>
        <taxon>Dikarya</taxon>
        <taxon>Basidiomycota</taxon>
        <taxon>Agaricomycotina</taxon>
        <taxon>Tremellomycetes</taxon>
        <taxon>Tremellales</taxon>
        <taxon>Cryptococcaceae</taxon>
        <taxon>Kwoniella</taxon>
    </lineage>
</organism>
<dbReference type="AlphaFoldDB" id="A0AAX4KC59"/>
<dbReference type="Pfam" id="PF21671">
    <property type="entry name" value="CPL1-like"/>
    <property type="match status" value="1"/>
</dbReference>
<evidence type="ECO:0000259" key="2">
    <source>
        <dbReference type="Pfam" id="PF21671"/>
    </source>
</evidence>
<name>A0AAX4KC59_9TREE</name>
<keyword evidence="4" id="KW-1185">Reference proteome</keyword>
<evidence type="ECO:0000313" key="3">
    <source>
        <dbReference type="EMBL" id="WWD04022.1"/>
    </source>
</evidence>
<dbReference type="EMBL" id="CP144089">
    <property type="protein sequence ID" value="WWD04022.1"/>
    <property type="molecule type" value="Genomic_DNA"/>
</dbReference>
<dbReference type="InterPro" id="IPR048661">
    <property type="entry name" value="CPL1-like"/>
</dbReference>
<dbReference type="KEGG" id="ker:91100889"/>
<reference evidence="3 4" key="1">
    <citation type="submission" date="2024-01" db="EMBL/GenBank/DDBJ databases">
        <title>Comparative genomics of Cryptococcus and Kwoniella reveals pathogenesis evolution and contrasting modes of karyotype evolution via chromosome fusion or intercentromeric recombination.</title>
        <authorList>
            <person name="Coelho M.A."/>
            <person name="David-Palma M."/>
            <person name="Shea T."/>
            <person name="Bowers K."/>
            <person name="McGinley-Smith S."/>
            <person name="Mohammad A.W."/>
            <person name="Gnirke A."/>
            <person name="Yurkov A.M."/>
            <person name="Nowrousian M."/>
            <person name="Sun S."/>
            <person name="Cuomo C.A."/>
            <person name="Heitman J."/>
        </authorList>
    </citation>
    <scope>NUCLEOTIDE SEQUENCE [LARGE SCALE GENOMIC DNA]</scope>
    <source>
        <strain evidence="3 4">PYCC6329</strain>
    </source>
</reference>
<evidence type="ECO:0000313" key="4">
    <source>
        <dbReference type="Proteomes" id="UP001358614"/>
    </source>
</evidence>
<proteinExistence type="predicted"/>